<evidence type="ECO:0000256" key="4">
    <source>
        <dbReference type="ARBA" id="ARBA00022827"/>
    </source>
</evidence>
<evidence type="ECO:0000256" key="1">
    <source>
        <dbReference type="ARBA" id="ARBA00001974"/>
    </source>
</evidence>
<dbReference type="InterPro" id="IPR007867">
    <property type="entry name" value="GMC_OxRtase_C"/>
</dbReference>
<dbReference type="PIRSF" id="PIRSF000137">
    <property type="entry name" value="Alcohol_oxidase"/>
    <property type="match status" value="1"/>
</dbReference>
<keyword evidence="9" id="KW-1185">Reference proteome</keyword>
<dbReference type="InterPro" id="IPR012132">
    <property type="entry name" value="GMC_OxRdtase"/>
</dbReference>
<sequence>MRCGGLMKTVAQGFDYIVCGAGTAGCVVAARLADQPDARVLLIEAGDHCAGPEVTDPAQWPANLGSARDWAFEGESNQHLDGRRLALSMGKGLGGGSNINVMVWARGHQSDWDFFAAESGDAGWGYASVLDYYRRIESWHGHPDADRRGVSGPLYIAPAAAPQPLALATLEAARRLGIPVFGSANGQMMEGSGGAALTDLCIRNGRRASIYDAYIAPRRHCPNLTILPGALVSRILLEGKRAIGVEAIVDGQCQRFYATSEVILSMGAVNTPKTLMQSGIGPEDELRVHQIEPINVLPGVGQNHQDHVAFGCTWEYQRPLSIGSGGCEATVYWKSDPRLDAPDLLHCQLQFPVPSPPEVGIAPPDHGWTMFAGLARPLSRGRLRLGGAGPMDRMRIEPHSLSAPEDMEAALASVELCRTLGNSPAFDDLVKREVIPRQQARRDMERFIRHSAVTYWHQSCTAKMGRDELSVVDHELRVYGIERLRIADASIMPRITVGNTMAPCVVIGERAADLIMGTTAS</sequence>
<dbReference type="Gene3D" id="3.50.50.60">
    <property type="entry name" value="FAD/NAD(P)-binding domain"/>
    <property type="match status" value="1"/>
</dbReference>
<evidence type="ECO:0000313" key="9">
    <source>
        <dbReference type="Proteomes" id="UP000625247"/>
    </source>
</evidence>
<comment type="cofactor">
    <cofactor evidence="1">
        <name>FAD</name>
        <dbReference type="ChEBI" id="CHEBI:57692"/>
    </cofactor>
</comment>
<keyword evidence="5" id="KW-0560">Oxidoreductase</keyword>
<gene>
    <name evidence="8" type="ORF">IFT62_09130</name>
</gene>
<dbReference type="PROSITE" id="PS00623">
    <property type="entry name" value="GMC_OXRED_1"/>
    <property type="match status" value="1"/>
</dbReference>
<evidence type="ECO:0000313" key="8">
    <source>
        <dbReference type="EMBL" id="MBD8121373.1"/>
    </source>
</evidence>
<evidence type="ECO:0000256" key="2">
    <source>
        <dbReference type="ARBA" id="ARBA00010790"/>
    </source>
</evidence>
<dbReference type="Pfam" id="PF05199">
    <property type="entry name" value="GMC_oxred_C"/>
    <property type="match status" value="1"/>
</dbReference>
<dbReference type="SUPFAM" id="SSF54373">
    <property type="entry name" value="FAD-linked reductases, C-terminal domain"/>
    <property type="match status" value="1"/>
</dbReference>
<accession>A0ABR9A5P8</accession>
<evidence type="ECO:0000256" key="6">
    <source>
        <dbReference type="RuleBase" id="RU003968"/>
    </source>
</evidence>
<dbReference type="PROSITE" id="PS51257">
    <property type="entry name" value="PROKAR_LIPOPROTEIN"/>
    <property type="match status" value="1"/>
</dbReference>
<proteinExistence type="inferred from homology"/>
<keyword evidence="3 6" id="KW-0285">Flavoprotein</keyword>
<dbReference type="PANTHER" id="PTHR11552">
    <property type="entry name" value="GLUCOSE-METHANOL-CHOLINE GMC OXIDOREDUCTASE"/>
    <property type="match status" value="1"/>
</dbReference>
<comment type="caution">
    <text evidence="8">The sequence shown here is derived from an EMBL/GenBank/DDBJ whole genome shotgun (WGS) entry which is preliminary data.</text>
</comment>
<dbReference type="Gene3D" id="3.30.560.10">
    <property type="entry name" value="Glucose Oxidase, domain 3"/>
    <property type="match status" value="1"/>
</dbReference>
<reference evidence="8 9" key="1">
    <citation type="journal article" date="2020" name="FEMS Microbiol. Ecol.">
        <title>Temporal dynamics of bacterial communities during seed development and maturation.</title>
        <authorList>
            <person name="Chesneau G."/>
            <person name="Torres-Cortes G."/>
            <person name="Briand M."/>
            <person name="Darrasse A."/>
            <person name="Preveaux A."/>
            <person name="Marais C."/>
            <person name="Jacques M.A."/>
            <person name="Shade A."/>
            <person name="Barret M."/>
        </authorList>
    </citation>
    <scope>NUCLEOTIDE SEQUENCE [LARGE SCALE GENOMIC DNA]</scope>
    <source>
        <strain evidence="8 9">CFBP13723</strain>
    </source>
</reference>
<comment type="similarity">
    <text evidence="2 6">Belongs to the GMC oxidoreductase family.</text>
</comment>
<dbReference type="EMBL" id="JACYNP010000003">
    <property type="protein sequence ID" value="MBD8121373.1"/>
    <property type="molecule type" value="Genomic_DNA"/>
</dbReference>
<organism evidence="8 9">
    <name type="scientific">Pseudomonas lutea</name>
    <dbReference type="NCBI Taxonomy" id="243924"/>
    <lineage>
        <taxon>Bacteria</taxon>
        <taxon>Pseudomonadati</taxon>
        <taxon>Pseudomonadota</taxon>
        <taxon>Gammaproteobacteria</taxon>
        <taxon>Pseudomonadales</taxon>
        <taxon>Pseudomonadaceae</taxon>
        <taxon>Pseudomonas</taxon>
    </lineage>
</organism>
<dbReference type="Pfam" id="PF00732">
    <property type="entry name" value="GMC_oxred_N"/>
    <property type="match status" value="1"/>
</dbReference>
<dbReference type="Proteomes" id="UP000625247">
    <property type="component" value="Unassembled WGS sequence"/>
</dbReference>
<dbReference type="SUPFAM" id="SSF51905">
    <property type="entry name" value="FAD/NAD(P)-binding domain"/>
    <property type="match status" value="1"/>
</dbReference>
<evidence type="ECO:0000256" key="5">
    <source>
        <dbReference type="ARBA" id="ARBA00023002"/>
    </source>
</evidence>
<feature type="domain" description="Glucose-methanol-choline oxidoreductase N-terminal" evidence="7">
    <location>
        <begin position="90"/>
        <end position="113"/>
    </location>
</feature>
<dbReference type="InterPro" id="IPR000172">
    <property type="entry name" value="GMC_OxRdtase_N"/>
</dbReference>
<keyword evidence="4 6" id="KW-0274">FAD</keyword>
<dbReference type="PANTHER" id="PTHR11552:SF147">
    <property type="entry name" value="CHOLINE DEHYDROGENASE, MITOCHONDRIAL"/>
    <property type="match status" value="1"/>
</dbReference>
<dbReference type="InterPro" id="IPR036188">
    <property type="entry name" value="FAD/NAD-bd_sf"/>
</dbReference>
<evidence type="ECO:0000259" key="7">
    <source>
        <dbReference type="PROSITE" id="PS00623"/>
    </source>
</evidence>
<protein>
    <submittedName>
        <fullName evidence="8">GMC family oxidoreductase N-terminal domain-containing protein</fullName>
    </submittedName>
</protein>
<evidence type="ECO:0000256" key="3">
    <source>
        <dbReference type="ARBA" id="ARBA00022630"/>
    </source>
</evidence>
<name>A0ABR9A5P8_9PSED</name>